<accession>A0A2H0YY97</accession>
<feature type="binding site" evidence="7">
    <location>
        <position position="120"/>
    </location>
    <ligand>
        <name>Mg(2+)</name>
        <dbReference type="ChEBI" id="CHEBI:18420"/>
        <note>catalytic</note>
    </ligand>
</feature>
<comment type="caution">
    <text evidence="10">The sequence shown here is derived from an EMBL/GenBank/DDBJ whole genome shotgun (WGS) entry which is preliminary data.</text>
</comment>
<feature type="domain" description="Transcriptional repressor PaaX-like central Cas2-like" evidence="9">
    <location>
        <begin position="108"/>
        <end position="181"/>
    </location>
</feature>
<dbReference type="GO" id="GO:0006351">
    <property type="term" value="P:DNA-templated transcription"/>
    <property type="evidence" value="ECO:0007669"/>
    <property type="project" value="TreeGrafter"/>
</dbReference>
<keyword evidence="8" id="KW-0812">Transmembrane</keyword>
<dbReference type="EC" id="3.1.-.-" evidence="7"/>
<keyword evidence="8" id="KW-1133">Transmembrane helix</keyword>
<evidence type="ECO:0000256" key="5">
    <source>
        <dbReference type="ARBA" id="ARBA00022842"/>
    </source>
</evidence>
<keyword evidence="3 7" id="KW-0255">Endonuclease</keyword>
<dbReference type="PANTHER" id="PTHR30319">
    <property type="entry name" value="PHENYLACETIC ACID REGULATOR-RELATED TRANSCRIPTIONAL REPRESSOR"/>
    <property type="match status" value="1"/>
</dbReference>
<reference evidence="11" key="1">
    <citation type="submission" date="2017-09" db="EMBL/GenBank/DDBJ databases">
        <title>Depth-based differentiation of microbial function through sediment-hosted aquifers and enrichment of novel symbionts in the deep terrestrial subsurface.</title>
        <authorList>
            <person name="Probst A.J."/>
            <person name="Ladd B."/>
            <person name="Jarett J.K."/>
            <person name="Geller-Mcgrath D.E."/>
            <person name="Sieber C.M.K."/>
            <person name="Emerson J.B."/>
            <person name="Anantharaman K."/>
            <person name="Thomas B.C."/>
            <person name="Malmstrom R."/>
            <person name="Stieglmeier M."/>
            <person name="Klingl A."/>
            <person name="Woyke T."/>
            <person name="Ryan C.M."/>
            <person name="Banfield J.F."/>
        </authorList>
    </citation>
    <scope>NUCLEOTIDE SEQUENCE [LARGE SCALE GENOMIC DNA]</scope>
</reference>
<dbReference type="NCBIfam" id="TIGR01573">
    <property type="entry name" value="cas2"/>
    <property type="match status" value="1"/>
</dbReference>
<name>A0A2H0YY97_9BACT</name>
<keyword evidence="5 7" id="KW-0460">Magnesium</keyword>
<dbReference type="InterPro" id="IPR021127">
    <property type="entry name" value="CRISPR_associated_Cas2"/>
</dbReference>
<dbReference type="Proteomes" id="UP000228687">
    <property type="component" value="Unassembled WGS sequence"/>
</dbReference>
<evidence type="ECO:0000256" key="1">
    <source>
        <dbReference type="ARBA" id="ARBA00022722"/>
    </source>
</evidence>
<evidence type="ECO:0000256" key="8">
    <source>
        <dbReference type="SAM" id="Phobius"/>
    </source>
</evidence>
<dbReference type="Pfam" id="PF20803">
    <property type="entry name" value="PaaX_M"/>
    <property type="match status" value="1"/>
</dbReference>
<dbReference type="EMBL" id="PEXT01000024">
    <property type="protein sequence ID" value="PIS43460.1"/>
    <property type="molecule type" value="Genomic_DNA"/>
</dbReference>
<dbReference type="SUPFAM" id="SSF143430">
    <property type="entry name" value="TTP0101/SSO1404-like"/>
    <property type="match status" value="1"/>
</dbReference>
<keyword evidence="2 7" id="KW-0479">Metal-binding</keyword>
<keyword evidence="6 7" id="KW-0051">Antiviral defense</keyword>
<dbReference type="Gene3D" id="3.30.70.2650">
    <property type="match status" value="1"/>
</dbReference>
<evidence type="ECO:0000256" key="6">
    <source>
        <dbReference type="ARBA" id="ARBA00023118"/>
    </source>
</evidence>
<dbReference type="InterPro" id="IPR048846">
    <property type="entry name" value="PaaX-like_central"/>
</dbReference>
<evidence type="ECO:0000256" key="2">
    <source>
        <dbReference type="ARBA" id="ARBA00022723"/>
    </source>
</evidence>
<comment type="cofactor">
    <cofactor evidence="7">
        <name>Mg(2+)</name>
        <dbReference type="ChEBI" id="CHEBI:18420"/>
    </cofactor>
</comment>
<feature type="transmembrane region" description="Helical" evidence="8">
    <location>
        <begin position="20"/>
        <end position="37"/>
    </location>
</feature>
<evidence type="ECO:0000256" key="7">
    <source>
        <dbReference type="HAMAP-Rule" id="MF_01471"/>
    </source>
</evidence>
<dbReference type="HAMAP" id="MF_01471">
    <property type="entry name" value="Cas2"/>
    <property type="match status" value="1"/>
</dbReference>
<dbReference type="AlphaFoldDB" id="A0A2H0YY97"/>
<sequence length="197" mass="23081">MGTIEMIAQKKRVKAHIQQAILVAVALSGVVLIATIIPNLPAMLVRLPSIKRAQLRARYRTALGRLVALGYVSFEKLEGKSYARITDTGRQKLAFMLEKEKFGIPKKRRWDRRWRVIVFDVPERRRKTRDRLRSIMREIGFVRLQDSVWVFPYDCEDFIALLKAELKIGFSVLYMVVEEIENDKHLREHFGLARYPR</sequence>
<proteinExistence type="inferred from homology"/>
<keyword evidence="8" id="KW-0472">Membrane</keyword>
<comment type="function">
    <text evidence="7">CRISPR (clustered regularly interspaced short palindromic repeat), is an adaptive immune system that provides protection against mobile genetic elements (viruses, transposable elements and conjugative plasmids). CRISPR clusters contain sequences complementary to antecedent mobile elements and target invading nucleic acids. CRISPR clusters are transcribed and processed into CRISPR RNA (crRNA). Functions as a ssRNA-specific endoribonuclease. Involved in the integration of spacer DNA into the CRISPR cassette.</text>
</comment>
<organism evidence="10 11">
    <name type="scientific">Candidatus Kaiserbacteria bacterium CG08_land_8_20_14_0_20_50_21</name>
    <dbReference type="NCBI Taxonomy" id="1974604"/>
    <lineage>
        <taxon>Bacteria</taxon>
        <taxon>Candidatus Kaiseribacteriota</taxon>
    </lineage>
</organism>
<dbReference type="GO" id="GO:0016787">
    <property type="term" value="F:hydrolase activity"/>
    <property type="evidence" value="ECO:0007669"/>
    <property type="project" value="UniProtKB-KW"/>
</dbReference>
<keyword evidence="1 7" id="KW-0540">Nuclease</keyword>
<dbReference type="GO" id="GO:0046872">
    <property type="term" value="F:metal ion binding"/>
    <property type="evidence" value="ECO:0007669"/>
    <property type="project" value="UniProtKB-UniRule"/>
</dbReference>
<keyword evidence="4 7" id="KW-0378">Hydrolase</keyword>
<evidence type="ECO:0000259" key="9">
    <source>
        <dbReference type="Pfam" id="PF20803"/>
    </source>
</evidence>
<dbReference type="GO" id="GO:0051607">
    <property type="term" value="P:defense response to virus"/>
    <property type="evidence" value="ECO:0007669"/>
    <property type="project" value="UniProtKB-UniRule"/>
</dbReference>
<evidence type="ECO:0000256" key="3">
    <source>
        <dbReference type="ARBA" id="ARBA00022759"/>
    </source>
</evidence>
<gene>
    <name evidence="7 10" type="primary">cas2</name>
    <name evidence="10" type="ORF">COT23_01250</name>
</gene>
<dbReference type="GO" id="GO:0004521">
    <property type="term" value="F:RNA endonuclease activity"/>
    <property type="evidence" value="ECO:0007669"/>
    <property type="project" value="InterPro"/>
</dbReference>
<evidence type="ECO:0000313" key="11">
    <source>
        <dbReference type="Proteomes" id="UP000228687"/>
    </source>
</evidence>
<dbReference type="GO" id="GO:0043571">
    <property type="term" value="P:maintenance of CRISPR repeat elements"/>
    <property type="evidence" value="ECO:0007669"/>
    <property type="project" value="UniProtKB-UniRule"/>
</dbReference>
<evidence type="ECO:0000256" key="4">
    <source>
        <dbReference type="ARBA" id="ARBA00022801"/>
    </source>
</evidence>
<comment type="subunit">
    <text evidence="7">Homodimer, forms a heterotetramer with a Cas1 homodimer.</text>
</comment>
<evidence type="ECO:0000313" key="10">
    <source>
        <dbReference type="EMBL" id="PIS43460.1"/>
    </source>
</evidence>
<protein>
    <recommendedName>
        <fullName evidence="7">CRISPR-associated endoribonuclease Cas2</fullName>
        <ecNumber evidence="7">3.1.-.-</ecNumber>
    </recommendedName>
</protein>
<comment type="similarity">
    <text evidence="7">Belongs to the CRISPR-associated endoribonuclease Cas2 protein family.</text>
</comment>
<dbReference type="PANTHER" id="PTHR30319:SF1">
    <property type="entry name" value="TRANSCRIPTIONAL REPRESSOR PAAX"/>
    <property type="match status" value="1"/>
</dbReference>